<proteinExistence type="predicted"/>
<name>A0A1H1FV10_NATTX</name>
<dbReference type="STRING" id="1095778.SAMN04489842_2130"/>
<dbReference type="Pfam" id="PF02638">
    <property type="entry name" value="GHL10"/>
    <property type="match status" value="1"/>
</dbReference>
<feature type="region of interest" description="Disordered" evidence="2">
    <location>
        <begin position="131"/>
        <end position="154"/>
    </location>
</feature>
<evidence type="ECO:0000256" key="2">
    <source>
        <dbReference type="SAM" id="MobiDB-lite"/>
    </source>
</evidence>
<sequence length="703" mass="77090">MTFERRDFIKATGTGLGLTALGSTATTTIAADTGGTTESFRAYWADAFNDGIKTEEQIDALVERSVEQNLNAIIAQVVRRGDFYGDEGHPPRTEDPEVDDDIDPLALLIEKASEHGLEVHAWLVVGKMADPEDLPESEDHPVNAHGPDSEDPWVSQTPDGDVIELGGDYAFDLGHPGVHEFFVETVESIVENYDVDGINLDYIRYPDVEDHQEFGYNETAVQRFLEATEYDDVPEPPEEVQFPPMDPGVVGQDYIDWTAWRRRQVTDLVRRIYLTVKDHDPSLRVSIDGIAWGPAPIAGPNAEASWLDADDAWQRKGNWFQIMQDWRGWMYEGIIDTNIVMNYAREFVDNQRDQYRGWADYLKDLQNATERDAVIGQANFFNFLEDTDAQIRVAQEPSEHRYANDPSWIHTEEDSTANGWAGFSYANPKRSYLHRDGEDPELDEEYPDMTLAEAHDTITEMFTEDPPEQAGEDAEPVFADETAIPEMPWVHEEGHISVTVTEGGQPLDQAEVTLSGEGETIERTTDGSGWVGFAALDPGEYTVESGDESTTITVEAGSVTPAALDTGVDFERFDVCFQGCGQARIVVSEDDVATADDEAPTAHVIVESDGEAVCETVAITEENTTTIPGQFGDAPVVTYTADGKILGVAASLSSGEVVVENENNCATTPNTPDVLEADCLPEGAAVDPDGPGCDGGRGNGNGN</sequence>
<evidence type="ECO:0000259" key="3">
    <source>
        <dbReference type="Pfam" id="PF02638"/>
    </source>
</evidence>
<dbReference type="PROSITE" id="PS51318">
    <property type="entry name" value="TAT"/>
    <property type="match status" value="1"/>
</dbReference>
<protein>
    <submittedName>
        <fullName evidence="4">Uncharacterized lipoprotein YddW, UPF0748 family</fullName>
    </submittedName>
</protein>
<keyword evidence="4" id="KW-0449">Lipoprotein</keyword>
<evidence type="ECO:0000256" key="1">
    <source>
        <dbReference type="ARBA" id="ARBA00022729"/>
    </source>
</evidence>
<feature type="compositionally biased region" description="Gly residues" evidence="2">
    <location>
        <begin position="692"/>
        <end position="703"/>
    </location>
</feature>
<gene>
    <name evidence="4" type="ORF">SAMN04489842_2130</name>
</gene>
<evidence type="ECO:0000313" key="5">
    <source>
        <dbReference type="Proteomes" id="UP000198848"/>
    </source>
</evidence>
<dbReference type="Gene3D" id="2.60.40.10">
    <property type="entry name" value="Immunoglobulins"/>
    <property type="match status" value="1"/>
</dbReference>
<dbReference type="AlphaFoldDB" id="A0A1H1FV10"/>
<dbReference type="InterPro" id="IPR003790">
    <property type="entry name" value="GHL10"/>
</dbReference>
<keyword evidence="5" id="KW-1185">Reference proteome</keyword>
<dbReference type="SUPFAM" id="SSF51445">
    <property type="entry name" value="(Trans)glycosidases"/>
    <property type="match status" value="1"/>
</dbReference>
<dbReference type="EMBL" id="FNLC01000002">
    <property type="protein sequence ID" value="SDR04832.1"/>
    <property type="molecule type" value="Genomic_DNA"/>
</dbReference>
<organism evidence="4 5">
    <name type="scientific">Natronobacterium texcoconense</name>
    <dbReference type="NCBI Taxonomy" id="1095778"/>
    <lineage>
        <taxon>Archaea</taxon>
        <taxon>Methanobacteriati</taxon>
        <taxon>Methanobacteriota</taxon>
        <taxon>Stenosarchaea group</taxon>
        <taxon>Halobacteria</taxon>
        <taxon>Halobacteriales</taxon>
        <taxon>Natrialbaceae</taxon>
        <taxon>Natronobacterium</taxon>
    </lineage>
</organism>
<keyword evidence="1" id="KW-0732">Signal</keyword>
<dbReference type="InterPro" id="IPR052177">
    <property type="entry name" value="Divisome_Glycosyl_Hydrolase"/>
</dbReference>
<reference evidence="5" key="1">
    <citation type="submission" date="2016-10" db="EMBL/GenBank/DDBJ databases">
        <authorList>
            <person name="Varghese N."/>
            <person name="Submissions S."/>
        </authorList>
    </citation>
    <scope>NUCLEOTIDE SEQUENCE [LARGE SCALE GENOMIC DNA]</scope>
    <source>
        <strain evidence="5">DSM 24767</strain>
    </source>
</reference>
<dbReference type="RefSeq" id="WP_090381355.1">
    <property type="nucleotide sequence ID" value="NZ_FNLC01000002.1"/>
</dbReference>
<feature type="region of interest" description="Disordered" evidence="2">
    <location>
        <begin position="682"/>
        <end position="703"/>
    </location>
</feature>
<accession>A0A1H1FV10</accession>
<dbReference type="OrthoDB" id="18481at2157"/>
<dbReference type="InterPro" id="IPR013783">
    <property type="entry name" value="Ig-like_fold"/>
</dbReference>
<feature type="domain" description="Glycosyl hydrolase-like 10" evidence="3">
    <location>
        <begin position="51"/>
        <end position="348"/>
    </location>
</feature>
<dbReference type="InterPro" id="IPR006311">
    <property type="entry name" value="TAT_signal"/>
</dbReference>
<dbReference type="PANTHER" id="PTHR43405:SF1">
    <property type="entry name" value="GLYCOSYL HYDROLASE DIGH"/>
    <property type="match status" value="1"/>
</dbReference>
<dbReference type="Gene3D" id="3.20.20.80">
    <property type="entry name" value="Glycosidases"/>
    <property type="match status" value="1"/>
</dbReference>
<evidence type="ECO:0000313" key="4">
    <source>
        <dbReference type="EMBL" id="SDR04832.1"/>
    </source>
</evidence>
<dbReference type="InterPro" id="IPR017853">
    <property type="entry name" value="GH"/>
</dbReference>
<dbReference type="Proteomes" id="UP000198848">
    <property type="component" value="Unassembled WGS sequence"/>
</dbReference>
<dbReference type="SUPFAM" id="SSF49478">
    <property type="entry name" value="Cna protein B-type domain"/>
    <property type="match status" value="1"/>
</dbReference>
<dbReference type="PANTHER" id="PTHR43405">
    <property type="entry name" value="GLYCOSYL HYDROLASE DIGH"/>
    <property type="match status" value="1"/>
</dbReference>